<protein>
    <submittedName>
        <fullName evidence="9">Gustatory receptor 43a.3</fullName>
    </submittedName>
</protein>
<dbReference type="PANTHER" id="PTHR21143">
    <property type="entry name" value="INVERTEBRATE GUSTATORY RECEPTOR"/>
    <property type="match status" value="1"/>
</dbReference>
<dbReference type="GO" id="GO:0007635">
    <property type="term" value="P:chemosensory behavior"/>
    <property type="evidence" value="ECO:0007669"/>
    <property type="project" value="TreeGrafter"/>
</dbReference>
<keyword evidence="3 8" id="KW-0812">Transmembrane</keyword>
<feature type="transmembrane region" description="Helical" evidence="8">
    <location>
        <begin position="36"/>
        <end position="55"/>
    </location>
</feature>
<evidence type="ECO:0000313" key="9">
    <source>
        <dbReference type="EMBL" id="AXY87936.1"/>
    </source>
</evidence>
<dbReference type="PANTHER" id="PTHR21143:SF123">
    <property type="entry name" value="GUSTATORY RECEPTOR FOR SUGAR TASTE 43A-RELATED"/>
    <property type="match status" value="1"/>
</dbReference>
<feature type="transmembrane region" description="Helical" evidence="8">
    <location>
        <begin position="70"/>
        <end position="92"/>
    </location>
</feature>
<comment type="subcellular location">
    <subcellularLocation>
        <location evidence="1">Cell membrane</location>
        <topology evidence="1">Multi-pass membrane protein</topology>
    </subcellularLocation>
</comment>
<dbReference type="InterPro" id="IPR013604">
    <property type="entry name" value="7TM_chemorcpt"/>
</dbReference>
<dbReference type="EMBL" id="MH230277">
    <property type="protein sequence ID" value="AXY87936.1"/>
    <property type="molecule type" value="mRNA"/>
</dbReference>
<keyword evidence="2" id="KW-1003">Cell membrane</keyword>
<sequence length="174" mass="19537">MCLTEQPAISIRELSDLHWVLCVAVHKANTIFSSQLLAVMFSIFVHIIITPYFFFLDLVYSSSRGSTNNLGYLIIQIVWIITHVLHLVLLILPCAATTDQANKTAPIVCKLLNSDMCSETRKQLETFVLQLLHHNAEFSAFGLFRMHCPIITSVAGAVTTYLVILIQFQNSDPN</sequence>
<evidence type="ECO:0000256" key="6">
    <source>
        <dbReference type="ARBA" id="ARBA00023170"/>
    </source>
</evidence>
<evidence type="ECO:0000256" key="5">
    <source>
        <dbReference type="ARBA" id="ARBA00023136"/>
    </source>
</evidence>
<accession>A0A385IUW2</accession>
<evidence type="ECO:0000256" key="4">
    <source>
        <dbReference type="ARBA" id="ARBA00022989"/>
    </source>
</evidence>
<keyword evidence="7" id="KW-0807">Transducer</keyword>
<keyword evidence="4 8" id="KW-1133">Transmembrane helix</keyword>
<dbReference type="Pfam" id="PF08395">
    <property type="entry name" value="7tm_7"/>
    <property type="match status" value="1"/>
</dbReference>
<feature type="transmembrane region" description="Helical" evidence="8">
    <location>
        <begin position="148"/>
        <end position="168"/>
    </location>
</feature>
<dbReference type="GO" id="GO:0030425">
    <property type="term" value="C:dendrite"/>
    <property type="evidence" value="ECO:0007669"/>
    <property type="project" value="TreeGrafter"/>
</dbReference>
<dbReference type="GO" id="GO:0043025">
    <property type="term" value="C:neuronal cell body"/>
    <property type="evidence" value="ECO:0007669"/>
    <property type="project" value="TreeGrafter"/>
</dbReference>
<evidence type="ECO:0000256" key="2">
    <source>
        <dbReference type="ARBA" id="ARBA00022475"/>
    </source>
</evidence>
<keyword evidence="5 8" id="KW-0472">Membrane</keyword>
<dbReference type="GO" id="GO:0050909">
    <property type="term" value="P:sensory perception of taste"/>
    <property type="evidence" value="ECO:0007669"/>
    <property type="project" value="InterPro"/>
</dbReference>
<proteinExistence type="evidence at transcript level"/>
<dbReference type="AlphaFoldDB" id="A0A385IUW2"/>
<dbReference type="GO" id="GO:0008049">
    <property type="term" value="P:male courtship behavior"/>
    <property type="evidence" value="ECO:0007669"/>
    <property type="project" value="TreeGrafter"/>
</dbReference>
<evidence type="ECO:0000256" key="3">
    <source>
        <dbReference type="ARBA" id="ARBA00022692"/>
    </source>
</evidence>
<name>A0A385IUW2_9HEMI</name>
<dbReference type="GO" id="GO:0007165">
    <property type="term" value="P:signal transduction"/>
    <property type="evidence" value="ECO:0007669"/>
    <property type="project" value="UniProtKB-KW"/>
</dbReference>
<dbReference type="GO" id="GO:0030424">
    <property type="term" value="C:axon"/>
    <property type="evidence" value="ECO:0007669"/>
    <property type="project" value="TreeGrafter"/>
</dbReference>
<keyword evidence="6 9" id="KW-0675">Receptor</keyword>
<evidence type="ECO:0000256" key="1">
    <source>
        <dbReference type="ARBA" id="ARBA00004651"/>
    </source>
</evidence>
<dbReference type="GO" id="GO:0005886">
    <property type="term" value="C:plasma membrane"/>
    <property type="evidence" value="ECO:0007669"/>
    <property type="project" value="UniProtKB-SubCell"/>
</dbReference>
<evidence type="ECO:0000256" key="7">
    <source>
        <dbReference type="ARBA" id="ARBA00023224"/>
    </source>
</evidence>
<organism evidence="9">
    <name type="scientific">Subpsaltria yangi</name>
    <dbReference type="NCBI Taxonomy" id="1195109"/>
    <lineage>
        <taxon>Eukaryota</taxon>
        <taxon>Metazoa</taxon>
        <taxon>Ecdysozoa</taxon>
        <taxon>Arthropoda</taxon>
        <taxon>Hexapoda</taxon>
        <taxon>Insecta</taxon>
        <taxon>Pterygota</taxon>
        <taxon>Neoptera</taxon>
        <taxon>Paraneoptera</taxon>
        <taxon>Hemiptera</taxon>
        <taxon>Auchenorrhyncha</taxon>
        <taxon>Cicadoidea</taxon>
        <taxon>Cicadidae</taxon>
        <taxon>Tibicininae</taxon>
        <taxon>Tibicinini</taxon>
        <taxon>Subpsaltria</taxon>
    </lineage>
</organism>
<reference evidence="9" key="1">
    <citation type="journal article" date="2018" name="Comp. Biochem. Physiol. Part D Genomics Proteomics">
        <title>Identification of candidate olfactory genes in cicada Subpsaltria yangi by antennal transcriptome analysis.</title>
        <authorList>
            <person name="Qi M."/>
            <person name="Wei S."/>
            <person name="Wei C."/>
        </authorList>
    </citation>
    <scope>NUCLEOTIDE SEQUENCE</scope>
</reference>
<evidence type="ECO:0000256" key="8">
    <source>
        <dbReference type="SAM" id="Phobius"/>
    </source>
</evidence>